<evidence type="ECO:0000256" key="1">
    <source>
        <dbReference type="ARBA" id="ARBA00001968"/>
    </source>
</evidence>
<dbReference type="GO" id="GO:0046872">
    <property type="term" value="F:metal ion binding"/>
    <property type="evidence" value="ECO:0007669"/>
    <property type="project" value="UniProtKB-KW"/>
</dbReference>
<feature type="domain" description="DDE Tnp4" evidence="3">
    <location>
        <begin position="16"/>
        <end position="174"/>
    </location>
</feature>
<evidence type="ECO:0000313" key="5">
    <source>
        <dbReference type="Proteomes" id="UP001497482"/>
    </source>
</evidence>
<dbReference type="EMBL" id="OZ035828">
    <property type="protein sequence ID" value="CAL1608066.1"/>
    <property type="molecule type" value="Genomic_DNA"/>
</dbReference>
<dbReference type="Proteomes" id="UP001497482">
    <property type="component" value="Chromosome 6"/>
</dbReference>
<sequence>MPQRFLKHSPNVRVILDYTDIALEAASSLTLQFETSSAYKNCTTLKGLIGVAPNGLVTFISQLYTGCLSDKDITKISGILLLLEPGDEVVADKGFLIQGLLDEVGANLKMPTFRHPDQFRESETEETQAIAHLRIIVARALARIKCFHIWDSPVPLTLITSVNQIWHNCCVLANYRGPFCIED</sequence>
<evidence type="ECO:0000313" key="4">
    <source>
        <dbReference type="EMBL" id="CAL1608066.1"/>
    </source>
</evidence>
<comment type="cofactor">
    <cofactor evidence="1">
        <name>a divalent metal cation</name>
        <dbReference type="ChEBI" id="CHEBI:60240"/>
    </cofactor>
</comment>
<accession>A0AAV2M412</accession>
<dbReference type="PANTHER" id="PTHR23080:SF142">
    <property type="entry name" value="SI:CH211-69L10.4"/>
    <property type="match status" value="1"/>
</dbReference>
<protein>
    <recommendedName>
        <fullName evidence="3">DDE Tnp4 domain-containing protein</fullName>
    </recommendedName>
</protein>
<organism evidence="4 5">
    <name type="scientific">Knipowitschia caucasica</name>
    <name type="common">Caucasian dwarf goby</name>
    <name type="synonym">Pomatoschistus caucasicus</name>
    <dbReference type="NCBI Taxonomy" id="637954"/>
    <lineage>
        <taxon>Eukaryota</taxon>
        <taxon>Metazoa</taxon>
        <taxon>Chordata</taxon>
        <taxon>Craniata</taxon>
        <taxon>Vertebrata</taxon>
        <taxon>Euteleostomi</taxon>
        <taxon>Actinopterygii</taxon>
        <taxon>Neopterygii</taxon>
        <taxon>Teleostei</taxon>
        <taxon>Neoteleostei</taxon>
        <taxon>Acanthomorphata</taxon>
        <taxon>Gobiaria</taxon>
        <taxon>Gobiiformes</taxon>
        <taxon>Gobioidei</taxon>
        <taxon>Gobiidae</taxon>
        <taxon>Gobiinae</taxon>
        <taxon>Knipowitschia</taxon>
    </lineage>
</organism>
<keyword evidence="5" id="KW-1185">Reference proteome</keyword>
<dbReference type="Pfam" id="PF13359">
    <property type="entry name" value="DDE_Tnp_4"/>
    <property type="match status" value="1"/>
</dbReference>
<dbReference type="InterPro" id="IPR027806">
    <property type="entry name" value="HARBI1_dom"/>
</dbReference>
<proteinExistence type="predicted"/>
<dbReference type="AlphaFoldDB" id="A0AAV2M412"/>
<reference evidence="4 5" key="1">
    <citation type="submission" date="2024-04" db="EMBL/GenBank/DDBJ databases">
        <authorList>
            <person name="Waldvogel A.-M."/>
            <person name="Schoenle A."/>
        </authorList>
    </citation>
    <scope>NUCLEOTIDE SEQUENCE [LARGE SCALE GENOMIC DNA]</scope>
</reference>
<evidence type="ECO:0000259" key="3">
    <source>
        <dbReference type="Pfam" id="PF13359"/>
    </source>
</evidence>
<name>A0AAV2M412_KNICA</name>
<dbReference type="PANTHER" id="PTHR23080">
    <property type="entry name" value="THAP DOMAIN PROTEIN"/>
    <property type="match status" value="1"/>
</dbReference>
<keyword evidence="2" id="KW-0479">Metal-binding</keyword>
<gene>
    <name evidence="4" type="ORF">KC01_LOCUS35054</name>
</gene>
<evidence type="ECO:0000256" key="2">
    <source>
        <dbReference type="ARBA" id="ARBA00022723"/>
    </source>
</evidence>